<organism evidence="7 8">
    <name type="scientific">Myxozyma melibiosi</name>
    <dbReference type="NCBI Taxonomy" id="54550"/>
    <lineage>
        <taxon>Eukaryota</taxon>
        <taxon>Fungi</taxon>
        <taxon>Dikarya</taxon>
        <taxon>Ascomycota</taxon>
        <taxon>Saccharomycotina</taxon>
        <taxon>Lipomycetes</taxon>
        <taxon>Lipomycetales</taxon>
        <taxon>Lipomycetaceae</taxon>
        <taxon>Myxozyma</taxon>
    </lineage>
</organism>
<dbReference type="InterPro" id="IPR000626">
    <property type="entry name" value="Ubiquitin-like_dom"/>
</dbReference>
<evidence type="ECO:0000256" key="1">
    <source>
        <dbReference type="ARBA" id="ARBA00022723"/>
    </source>
</evidence>
<dbReference type="InterPro" id="IPR019956">
    <property type="entry name" value="Ubiquitin_dom"/>
</dbReference>
<dbReference type="PRINTS" id="PR00348">
    <property type="entry name" value="UBIQUITIN"/>
</dbReference>
<feature type="domain" description="AN1-type" evidence="6">
    <location>
        <begin position="77"/>
        <end position="126"/>
    </location>
</feature>
<dbReference type="Gene3D" id="3.10.20.90">
    <property type="entry name" value="Phosphatidylinositol 3-kinase Catalytic Subunit, Chain A, domain 1"/>
    <property type="match status" value="1"/>
</dbReference>
<dbReference type="InterPro" id="IPR000058">
    <property type="entry name" value="Znf_AN1"/>
</dbReference>
<keyword evidence="3" id="KW-0862">Zinc</keyword>
<evidence type="ECO:0000259" key="5">
    <source>
        <dbReference type="PROSITE" id="PS50053"/>
    </source>
</evidence>
<dbReference type="Proteomes" id="UP001498771">
    <property type="component" value="Unassembled WGS sequence"/>
</dbReference>
<dbReference type="InterPro" id="IPR035896">
    <property type="entry name" value="AN1-like_Znf"/>
</dbReference>
<evidence type="ECO:0000256" key="3">
    <source>
        <dbReference type="ARBA" id="ARBA00022833"/>
    </source>
</evidence>
<evidence type="ECO:0000256" key="4">
    <source>
        <dbReference type="PROSITE-ProRule" id="PRU00449"/>
    </source>
</evidence>
<keyword evidence="2 4" id="KW-0863">Zinc-finger</keyword>
<dbReference type="GeneID" id="90035852"/>
<sequence>MRVLVKTVDGKILTLDASESDSIATIKQTLQETHHFPVSMQRLVFSGTVLKDEASLSDCAVDDGATVNLVLRLRSNGQSKKRCSFKTCSSTPLRIVGDCSFCDGHFCAKHRLLEDHKCTGLQDCKQQLHERNALKLQQEQTVASKV</sequence>
<name>A0ABR1FD69_9ASCO</name>
<dbReference type="SUPFAM" id="SSF54236">
    <property type="entry name" value="Ubiquitin-like"/>
    <property type="match status" value="1"/>
</dbReference>
<dbReference type="Gene3D" id="4.10.1110.10">
    <property type="entry name" value="AN1-like Zinc finger"/>
    <property type="match status" value="1"/>
</dbReference>
<dbReference type="PROSITE" id="PS51039">
    <property type="entry name" value="ZF_AN1"/>
    <property type="match status" value="1"/>
</dbReference>
<keyword evidence="1" id="KW-0479">Metal-binding</keyword>
<dbReference type="SMART" id="SM00213">
    <property type="entry name" value="UBQ"/>
    <property type="match status" value="1"/>
</dbReference>
<gene>
    <name evidence="7" type="ORF">BZA70DRAFT_235492</name>
</gene>
<reference evidence="7 8" key="1">
    <citation type="submission" date="2024-03" db="EMBL/GenBank/DDBJ databases">
        <title>Genome-scale model development and genomic sequencing of the oleaginous clade Lipomyces.</title>
        <authorList>
            <consortium name="Lawrence Berkeley National Laboratory"/>
            <person name="Czajka J.J."/>
            <person name="Han Y."/>
            <person name="Kim J."/>
            <person name="Mondo S.J."/>
            <person name="Hofstad B.A."/>
            <person name="Robles A."/>
            <person name="Haridas S."/>
            <person name="Riley R."/>
            <person name="LaButti K."/>
            <person name="Pangilinan J."/>
            <person name="Andreopoulos W."/>
            <person name="Lipzen A."/>
            <person name="Yan J."/>
            <person name="Wang M."/>
            <person name="Ng V."/>
            <person name="Grigoriev I.V."/>
            <person name="Spatafora J.W."/>
            <person name="Magnuson J.K."/>
            <person name="Baker S.E."/>
            <person name="Pomraning K.R."/>
        </authorList>
    </citation>
    <scope>NUCLEOTIDE SEQUENCE [LARGE SCALE GENOMIC DNA]</scope>
    <source>
        <strain evidence="7 8">Phaff 52-87</strain>
    </source>
</reference>
<dbReference type="RefSeq" id="XP_064770793.1">
    <property type="nucleotide sequence ID" value="XM_064910340.1"/>
</dbReference>
<evidence type="ECO:0000259" key="6">
    <source>
        <dbReference type="PROSITE" id="PS51039"/>
    </source>
</evidence>
<feature type="domain" description="Ubiquitin-like" evidence="5">
    <location>
        <begin position="1"/>
        <end position="76"/>
    </location>
</feature>
<dbReference type="PANTHER" id="PTHR10666">
    <property type="entry name" value="UBIQUITIN"/>
    <property type="match status" value="1"/>
</dbReference>
<evidence type="ECO:0000313" key="8">
    <source>
        <dbReference type="Proteomes" id="UP001498771"/>
    </source>
</evidence>
<dbReference type="InterPro" id="IPR029071">
    <property type="entry name" value="Ubiquitin-like_domsf"/>
</dbReference>
<evidence type="ECO:0000256" key="2">
    <source>
        <dbReference type="ARBA" id="ARBA00022771"/>
    </source>
</evidence>
<dbReference type="CDD" id="cd17039">
    <property type="entry name" value="Ubl_ubiquitin_like"/>
    <property type="match status" value="1"/>
</dbReference>
<accession>A0ABR1FD69</accession>
<proteinExistence type="predicted"/>
<protein>
    <submittedName>
        <fullName evidence="7">Ubiquitin-related domain-containing protein</fullName>
    </submittedName>
</protein>
<dbReference type="InterPro" id="IPR050158">
    <property type="entry name" value="Ubiquitin_ubiquitin-like"/>
</dbReference>
<dbReference type="SMART" id="SM00154">
    <property type="entry name" value="ZnF_AN1"/>
    <property type="match status" value="1"/>
</dbReference>
<dbReference type="EMBL" id="JBBJBU010000001">
    <property type="protein sequence ID" value="KAK7207760.1"/>
    <property type="molecule type" value="Genomic_DNA"/>
</dbReference>
<dbReference type="Pfam" id="PF00240">
    <property type="entry name" value="ubiquitin"/>
    <property type="match status" value="1"/>
</dbReference>
<evidence type="ECO:0000313" key="7">
    <source>
        <dbReference type="EMBL" id="KAK7207760.1"/>
    </source>
</evidence>
<dbReference type="PROSITE" id="PS50053">
    <property type="entry name" value="UBIQUITIN_2"/>
    <property type="match status" value="1"/>
</dbReference>
<dbReference type="Pfam" id="PF01428">
    <property type="entry name" value="zf-AN1"/>
    <property type="match status" value="1"/>
</dbReference>
<comment type="caution">
    <text evidence="7">The sequence shown here is derived from an EMBL/GenBank/DDBJ whole genome shotgun (WGS) entry which is preliminary data.</text>
</comment>
<dbReference type="SUPFAM" id="SSF118310">
    <property type="entry name" value="AN1-like Zinc finger"/>
    <property type="match status" value="1"/>
</dbReference>
<keyword evidence="8" id="KW-1185">Reference proteome</keyword>